<comment type="similarity">
    <text evidence="20">Belongs to the ligand-gated ion channel (TC 1.A.9) family.</text>
</comment>
<dbReference type="InterPro" id="IPR006201">
    <property type="entry name" value="Neur_channel"/>
</dbReference>
<keyword evidence="16" id="KW-0966">Cell projection</keyword>
<evidence type="ECO:0000256" key="7">
    <source>
        <dbReference type="ARBA" id="ARBA00023018"/>
    </source>
</evidence>
<dbReference type="Pfam" id="PF02931">
    <property type="entry name" value="Neur_chan_LBD"/>
    <property type="match status" value="2"/>
</dbReference>
<keyword evidence="9 20" id="KW-0472">Membrane</keyword>
<evidence type="ECO:0000313" key="23">
    <source>
        <dbReference type="EMBL" id="CAK8684207.1"/>
    </source>
</evidence>
<keyword evidence="4 20" id="KW-0812">Transmembrane</keyword>
<feature type="transmembrane region" description="Helical" evidence="20">
    <location>
        <begin position="922"/>
        <end position="941"/>
    </location>
</feature>
<comment type="caution">
    <text evidence="20">Lacks conserved residue(s) required for the propagation of feature annotation.</text>
</comment>
<keyword evidence="10" id="KW-1015">Disulfide bond</keyword>
<dbReference type="InterPro" id="IPR008127">
    <property type="entry name" value="Glycine_rcpt_A"/>
</dbReference>
<keyword evidence="15" id="KW-0628">Postsynaptic cell membrane</keyword>
<feature type="transmembrane region" description="Helical" evidence="20">
    <location>
        <begin position="317"/>
        <end position="339"/>
    </location>
</feature>
<evidence type="ECO:0000256" key="5">
    <source>
        <dbReference type="ARBA" id="ARBA00022729"/>
    </source>
</evidence>
<dbReference type="SUPFAM" id="SSF90112">
    <property type="entry name" value="Neurotransmitter-gated ion-channel transmembrane pore"/>
    <property type="match status" value="2"/>
</dbReference>
<feature type="transmembrane region" description="Helical" evidence="20">
    <location>
        <begin position="813"/>
        <end position="835"/>
    </location>
</feature>
<keyword evidence="2 20" id="KW-0813">Transport</keyword>
<evidence type="ECO:0000256" key="17">
    <source>
        <dbReference type="ARBA" id="ARBA00023303"/>
    </source>
</evidence>
<feature type="domain" description="Neurotransmitter-gated ion-channel ligand-binding" evidence="21">
    <location>
        <begin position="48"/>
        <end position="251"/>
    </location>
</feature>
<dbReference type="NCBIfam" id="TIGR00860">
    <property type="entry name" value="LIC"/>
    <property type="match status" value="2"/>
</dbReference>
<evidence type="ECO:0000313" key="24">
    <source>
        <dbReference type="Proteomes" id="UP001642483"/>
    </source>
</evidence>
<dbReference type="PANTHER" id="PTHR18945">
    <property type="entry name" value="NEUROTRANSMITTER GATED ION CHANNEL"/>
    <property type="match status" value="1"/>
</dbReference>
<keyword evidence="6 20" id="KW-1133">Transmembrane helix</keyword>
<dbReference type="PRINTS" id="PR00252">
    <property type="entry name" value="NRIONCHANNEL"/>
</dbReference>
<dbReference type="CDD" id="cd19049">
    <property type="entry name" value="LGIC_TM_anion"/>
    <property type="match status" value="1"/>
</dbReference>
<keyword evidence="7" id="KW-0770">Synapse</keyword>
<evidence type="ECO:0000256" key="8">
    <source>
        <dbReference type="ARBA" id="ARBA00023065"/>
    </source>
</evidence>
<evidence type="ECO:0000256" key="3">
    <source>
        <dbReference type="ARBA" id="ARBA00022475"/>
    </source>
</evidence>
<evidence type="ECO:0000256" key="12">
    <source>
        <dbReference type="ARBA" id="ARBA00023173"/>
    </source>
</evidence>
<dbReference type="PROSITE" id="PS00236">
    <property type="entry name" value="NEUROTR_ION_CHANNEL"/>
    <property type="match status" value="2"/>
</dbReference>
<keyword evidence="24" id="KW-1185">Reference proteome</keyword>
<keyword evidence="12" id="KW-0869">Chloride channel</keyword>
<evidence type="ECO:0000256" key="1">
    <source>
        <dbReference type="ARBA" id="ARBA00004316"/>
    </source>
</evidence>
<evidence type="ECO:0000256" key="19">
    <source>
        <dbReference type="ARBA" id="ARBA00034104"/>
    </source>
</evidence>
<dbReference type="PRINTS" id="PR00253">
    <property type="entry name" value="GABAARECEPTR"/>
</dbReference>
<comment type="catalytic activity">
    <reaction evidence="18">
        <text>chloride(in) = chloride(out)</text>
        <dbReference type="Rhea" id="RHEA:29823"/>
        <dbReference type="ChEBI" id="CHEBI:17996"/>
    </reaction>
</comment>
<evidence type="ECO:0000256" key="6">
    <source>
        <dbReference type="ARBA" id="ARBA00022989"/>
    </source>
</evidence>
<dbReference type="Proteomes" id="UP001642483">
    <property type="component" value="Unassembled WGS sequence"/>
</dbReference>
<dbReference type="InterPro" id="IPR038050">
    <property type="entry name" value="Neuro_actylchol_rec"/>
</dbReference>
<reference evidence="23 24" key="1">
    <citation type="submission" date="2024-02" db="EMBL/GenBank/DDBJ databases">
        <authorList>
            <person name="Daric V."/>
            <person name="Darras S."/>
        </authorList>
    </citation>
    <scope>NUCLEOTIDE SEQUENCE [LARGE SCALE GENOMIC DNA]</scope>
</reference>
<feature type="domain" description="Neurotransmitter-gated ion-channel ligand-binding" evidence="21">
    <location>
        <begin position="543"/>
        <end position="747"/>
    </location>
</feature>
<evidence type="ECO:0000256" key="4">
    <source>
        <dbReference type="ARBA" id="ARBA00022692"/>
    </source>
</evidence>
<organism evidence="23 24">
    <name type="scientific">Clavelina lepadiformis</name>
    <name type="common">Light-bulb sea squirt</name>
    <name type="synonym">Ascidia lepadiformis</name>
    <dbReference type="NCBI Taxonomy" id="159417"/>
    <lineage>
        <taxon>Eukaryota</taxon>
        <taxon>Metazoa</taxon>
        <taxon>Chordata</taxon>
        <taxon>Tunicata</taxon>
        <taxon>Ascidiacea</taxon>
        <taxon>Aplousobranchia</taxon>
        <taxon>Clavelinidae</taxon>
        <taxon>Clavelina</taxon>
    </lineage>
</organism>
<dbReference type="SUPFAM" id="SSF63712">
    <property type="entry name" value="Nicotinic receptor ligand binding domain-like"/>
    <property type="match status" value="2"/>
</dbReference>
<dbReference type="Gene3D" id="1.20.58.390">
    <property type="entry name" value="Neurotransmitter-gated ion-channel transmembrane domain"/>
    <property type="match status" value="2"/>
</dbReference>
<dbReference type="InterPro" id="IPR036719">
    <property type="entry name" value="Neuro-gated_channel_TM_sf"/>
</dbReference>
<evidence type="ECO:0000256" key="10">
    <source>
        <dbReference type="ARBA" id="ARBA00023157"/>
    </source>
</evidence>
<dbReference type="InterPro" id="IPR006202">
    <property type="entry name" value="Neur_chan_lig-bd"/>
</dbReference>
<feature type="domain" description="Neurotransmitter-gated ion-channel transmembrane" evidence="22">
    <location>
        <begin position="755"/>
        <end position="876"/>
    </location>
</feature>
<protein>
    <submittedName>
        <fullName evidence="23">Uncharacterized protein</fullName>
    </submittedName>
</protein>
<feature type="transmembrane region" description="Helical" evidence="20">
    <location>
        <begin position="750"/>
        <end position="772"/>
    </location>
</feature>
<dbReference type="InterPro" id="IPR036734">
    <property type="entry name" value="Neur_chan_lig-bd_sf"/>
</dbReference>
<evidence type="ECO:0000256" key="16">
    <source>
        <dbReference type="ARBA" id="ARBA00023273"/>
    </source>
</evidence>
<feature type="transmembrane region" description="Helical" evidence="20">
    <location>
        <begin position="254"/>
        <end position="276"/>
    </location>
</feature>
<dbReference type="PRINTS" id="PR01673">
    <property type="entry name" value="GLYRALPHA"/>
</dbReference>
<keyword evidence="5" id="KW-0732">Signal</keyword>
<comment type="subcellular location">
    <subcellularLocation>
        <location evidence="1">Cell projection</location>
    </subcellularLocation>
    <subcellularLocation>
        <location evidence="19">Postsynaptic cell membrane</location>
        <topology evidence="19">Multi-pass membrane protein</topology>
    </subcellularLocation>
</comment>
<name>A0ABP0FZK8_CLALP</name>
<feature type="transmembrane region" description="Helical" evidence="20">
    <location>
        <begin position="403"/>
        <end position="421"/>
    </location>
</feature>
<evidence type="ECO:0000256" key="13">
    <source>
        <dbReference type="ARBA" id="ARBA00023180"/>
    </source>
</evidence>
<dbReference type="EMBL" id="CAWYQH010000097">
    <property type="protein sequence ID" value="CAK8684207.1"/>
    <property type="molecule type" value="Genomic_DNA"/>
</dbReference>
<evidence type="ECO:0000256" key="2">
    <source>
        <dbReference type="ARBA" id="ARBA00022448"/>
    </source>
</evidence>
<feature type="domain" description="Neurotransmitter-gated ion-channel transmembrane" evidence="22">
    <location>
        <begin position="259"/>
        <end position="353"/>
    </location>
</feature>
<dbReference type="CDD" id="cd18991">
    <property type="entry name" value="LGIC_ECD_GlyR"/>
    <property type="match status" value="1"/>
</dbReference>
<comment type="caution">
    <text evidence="23">The sequence shown here is derived from an EMBL/GenBank/DDBJ whole genome shotgun (WGS) entry which is preliminary data.</text>
</comment>
<evidence type="ECO:0000256" key="9">
    <source>
        <dbReference type="ARBA" id="ARBA00023136"/>
    </source>
</evidence>
<dbReference type="InterPro" id="IPR006029">
    <property type="entry name" value="Neurotrans-gated_channel_TM"/>
</dbReference>
<evidence type="ECO:0000256" key="18">
    <source>
        <dbReference type="ARBA" id="ARBA00024167"/>
    </source>
</evidence>
<keyword evidence="14" id="KW-0868">Chloride</keyword>
<evidence type="ECO:0000259" key="22">
    <source>
        <dbReference type="Pfam" id="PF02932"/>
    </source>
</evidence>
<accession>A0ABP0FZK8</accession>
<evidence type="ECO:0000256" key="14">
    <source>
        <dbReference type="ARBA" id="ARBA00023214"/>
    </source>
</evidence>
<evidence type="ECO:0000259" key="21">
    <source>
        <dbReference type="Pfam" id="PF02931"/>
    </source>
</evidence>
<sequence>MSSKDRGGQSVLWKYHRVYAGPDGHSGKTSRTSHHVKKLKGQVSKAAEFLNDLFLGYDKHVRPHYRTAPINVSVNVFINSIGSVTEASMDYKVNIFLRCRWNDERLRYNISNGKSMTLHPGFMREIWIPDLFFANEKRADFHKVTTENKLLRLHWDGDVYTSIRLSLTLACPMLLQSFPMDTQMCKMQLESYGYNQSDLFFFWAENNPIQIADDLILPQFEILDHKLQTCTKTYDTGQYTCIEAIFFLRREMGYYMIQTYIPSVLIVILSWVSFWINMDAAPARTALGITTVLTMTTQSSGIIASLPKVSYVKAIDVWMAVCLTFVFLALVEFAAVNYLSRKQVMSYKSQTSSSMSSKELEVASELSVVKQGVLDAKSKMNQHVGKFQKANSCRRRAIKIDKFSRILFPMIFVIFNITYWSTYLKERESVFHSVPTCHRTSHAKLPDLCNSRQERVEMTAMLKMTFLFLVTFALGRSSATERIRFEGFQHNLASKKYQKRSVDSDDYWVDYYDDKDTARETLAPRMTNSIPKAGESETDDVSHFLSNLLVGYDKRVRPHHKRAPVNNTVNVFINSFGSIQETTMDYRVNIFLRCRWNDPRLAYKDDYPDDTVSLHPSMMEEIWRPDLFFTNEKKADFHKVTTENKLLRVYRNGDVYTSIRLSLTLACAMHLQNFPMDTQLCKMQLESYAYDMNDLVFEWQKQKAVLMADKLLLPQFKILGWKLNSCTKVYDSGSFTCIEVTFILKREKGYYMIQTYIPSTLIVILSWVSFWINMDAAPARTALGITTVLTMTTQSSGARASLPKVSYVKAIDVWMAVCLLFVFAALLEFAAVNFLSRQRKNLLKRSWLSKQTQAFRQTFLKKPDRHQRTDSKIVTSKSDEFTEFHQDWIVGNPPLKDNEKENEKLVKKYQQKAALVDRISRILFPSVFAIFNLFYWISYLANSKSEEKHLEGATIYDKL</sequence>
<keyword evidence="3" id="KW-1003">Cell membrane</keyword>
<gene>
    <name evidence="23" type="ORF">CVLEPA_LOCUS15200</name>
</gene>
<proteinExistence type="inferred from homology"/>
<evidence type="ECO:0000256" key="11">
    <source>
        <dbReference type="ARBA" id="ARBA00023170"/>
    </source>
</evidence>
<dbReference type="Pfam" id="PF02932">
    <property type="entry name" value="Neur_chan_memb"/>
    <property type="match status" value="2"/>
</dbReference>
<evidence type="ECO:0000256" key="20">
    <source>
        <dbReference type="RuleBase" id="RU000687"/>
    </source>
</evidence>
<dbReference type="Gene3D" id="2.70.170.10">
    <property type="entry name" value="Neurotransmitter-gated ion-channel ligand-binding domain"/>
    <property type="match status" value="2"/>
</dbReference>
<dbReference type="InterPro" id="IPR006028">
    <property type="entry name" value="GABAA/Glycine_rcpt"/>
</dbReference>
<keyword evidence="13" id="KW-0325">Glycoprotein</keyword>
<keyword evidence="11" id="KW-0675">Receptor</keyword>
<keyword evidence="17 20" id="KW-0407">Ion channel</keyword>
<evidence type="ECO:0000256" key="15">
    <source>
        <dbReference type="ARBA" id="ARBA00023257"/>
    </source>
</evidence>
<keyword evidence="8 20" id="KW-0406">Ion transport</keyword>
<dbReference type="InterPro" id="IPR018000">
    <property type="entry name" value="Neurotransmitter_ion_chnl_CS"/>
</dbReference>